<feature type="region of interest" description="Disordered" evidence="3">
    <location>
        <begin position="133"/>
        <end position="163"/>
    </location>
</feature>
<dbReference type="GO" id="GO:0003723">
    <property type="term" value="F:RNA binding"/>
    <property type="evidence" value="ECO:0007669"/>
    <property type="project" value="UniProtKB-UniRule"/>
</dbReference>
<dbReference type="SMART" id="SM00360">
    <property type="entry name" value="RRM"/>
    <property type="match status" value="1"/>
</dbReference>
<evidence type="ECO:0000256" key="2">
    <source>
        <dbReference type="PROSITE-ProRule" id="PRU00176"/>
    </source>
</evidence>
<dbReference type="InterPro" id="IPR000504">
    <property type="entry name" value="RRM_dom"/>
</dbReference>
<evidence type="ECO:0000313" key="5">
    <source>
        <dbReference type="EMBL" id="CAD7452024.1"/>
    </source>
</evidence>
<sequence length="163" mass="18409">MSSGLAPSKSTVYVSNLPYSLTNNDLHKIFGKFGKVVKVTIMKDKITRKSRGVAFILFLKREDAKSCALSVNEKEDEEDSDSDFDSGLAPHRVAEIRDEEEDVEPDLETLSAAIRLQQEEVEQEKYRIVVATGKYKSEDDSNNGPIKRIRPNSYFSDEEELSD</sequence>
<dbReference type="InterPro" id="IPR035979">
    <property type="entry name" value="RBD_domain_sf"/>
</dbReference>
<name>A0A7R9FGM4_9NEOP</name>
<dbReference type="InterPro" id="IPR012677">
    <property type="entry name" value="Nucleotide-bd_a/b_plait_sf"/>
</dbReference>
<dbReference type="GO" id="GO:0005689">
    <property type="term" value="C:U12-type spliceosomal complex"/>
    <property type="evidence" value="ECO:0007669"/>
    <property type="project" value="InterPro"/>
</dbReference>
<feature type="domain" description="RRM" evidence="4">
    <location>
        <begin position="10"/>
        <end position="76"/>
    </location>
</feature>
<dbReference type="PANTHER" id="PTHR46259:SF1">
    <property type="entry name" value="ZINC FINGER CCHC-TYPE AND RNA-BINDING MOTIF-CONTAINING PROTEIN 1"/>
    <property type="match status" value="1"/>
</dbReference>
<dbReference type="SUPFAM" id="SSF54928">
    <property type="entry name" value="RNA-binding domain, RBD"/>
    <property type="match status" value="1"/>
</dbReference>
<dbReference type="Gene3D" id="3.30.70.330">
    <property type="match status" value="1"/>
</dbReference>
<dbReference type="PROSITE" id="PS50102">
    <property type="entry name" value="RRM"/>
    <property type="match status" value="1"/>
</dbReference>
<dbReference type="GO" id="GO:0000398">
    <property type="term" value="P:mRNA splicing, via spliceosome"/>
    <property type="evidence" value="ECO:0007669"/>
    <property type="project" value="InterPro"/>
</dbReference>
<dbReference type="EMBL" id="OE000025">
    <property type="protein sequence ID" value="CAD7452024.1"/>
    <property type="molecule type" value="Genomic_DNA"/>
</dbReference>
<reference evidence="5" key="1">
    <citation type="submission" date="2020-11" db="EMBL/GenBank/DDBJ databases">
        <authorList>
            <person name="Tran Van P."/>
        </authorList>
    </citation>
    <scope>NUCLEOTIDE SEQUENCE</scope>
</reference>
<accession>A0A7R9FGM4</accession>
<proteinExistence type="predicted"/>
<feature type="compositionally biased region" description="Acidic residues" evidence="3">
    <location>
        <begin position="74"/>
        <end position="84"/>
    </location>
</feature>
<evidence type="ECO:0000256" key="1">
    <source>
        <dbReference type="ARBA" id="ARBA00022884"/>
    </source>
</evidence>
<feature type="region of interest" description="Disordered" evidence="3">
    <location>
        <begin position="70"/>
        <end position="91"/>
    </location>
</feature>
<evidence type="ECO:0000256" key="3">
    <source>
        <dbReference type="SAM" id="MobiDB-lite"/>
    </source>
</evidence>
<dbReference type="PANTHER" id="PTHR46259">
    <property type="entry name" value="ZINC FINGER CCHC-TYPE AND RNA-BINDING MOTIF-CONTAINING PROTEIN 1"/>
    <property type="match status" value="1"/>
</dbReference>
<dbReference type="InterPro" id="IPR044598">
    <property type="entry name" value="ZCRB1"/>
</dbReference>
<evidence type="ECO:0000259" key="4">
    <source>
        <dbReference type="PROSITE" id="PS50102"/>
    </source>
</evidence>
<gene>
    <name evidence="5" type="ORF">TTEB3V08_LOCUS215</name>
</gene>
<keyword evidence="1 2" id="KW-0694">RNA-binding</keyword>
<dbReference type="AlphaFoldDB" id="A0A7R9FGM4"/>
<organism evidence="5">
    <name type="scientific">Timema tahoe</name>
    <dbReference type="NCBI Taxonomy" id="61484"/>
    <lineage>
        <taxon>Eukaryota</taxon>
        <taxon>Metazoa</taxon>
        <taxon>Ecdysozoa</taxon>
        <taxon>Arthropoda</taxon>
        <taxon>Hexapoda</taxon>
        <taxon>Insecta</taxon>
        <taxon>Pterygota</taxon>
        <taxon>Neoptera</taxon>
        <taxon>Polyneoptera</taxon>
        <taxon>Phasmatodea</taxon>
        <taxon>Timematodea</taxon>
        <taxon>Timematoidea</taxon>
        <taxon>Timematidae</taxon>
        <taxon>Timema</taxon>
    </lineage>
</organism>
<protein>
    <recommendedName>
        <fullName evidence="4">RRM domain-containing protein</fullName>
    </recommendedName>
</protein>
<dbReference type="Pfam" id="PF00076">
    <property type="entry name" value="RRM_1"/>
    <property type="match status" value="1"/>
</dbReference>